<reference evidence="2" key="2">
    <citation type="submission" date="2021-04" db="EMBL/GenBank/DDBJ databases">
        <title>Saccharothrix algeriensis WGS.</title>
        <authorList>
            <person name="Stuskova K."/>
            <person name="Hakalova E."/>
            <person name="Tebbal A.B."/>
            <person name="Eichmeier A."/>
        </authorList>
    </citation>
    <scope>NUCLEOTIDE SEQUENCE</scope>
    <source>
        <strain evidence="2">NRRL B-24137</strain>
    </source>
</reference>
<evidence type="ECO:0000313" key="2">
    <source>
        <dbReference type="EMBL" id="QTR03175.1"/>
    </source>
</evidence>
<dbReference type="EMBL" id="JAFBCL010000001">
    <property type="protein sequence ID" value="MBM7814904.1"/>
    <property type="molecule type" value="Genomic_DNA"/>
</dbReference>
<dbReference type="AlphaFoldDB" id="A0A8T8HX73"/>
<dbReference type="SUPFAM" id="SSF48613">
    <property type="entry name" value="Heme oxygenase-like"/>
    <property type="match status" value="1"/>
</dbReference>
<name>A0A8T8HX73_9PSEU</name>
<dbReference type="RefSeq" id="WP_204845488.1">
    <property type="nucleotide sequence ID" value="NZ_JAFBCL010000001.1"/>
</dbReference>
<evidence type="ECO:0000313" key="4">
    <source>
        <dbReference type="Proteomes" id="UP001195724"/>
    </source>
</evidence>
<proteinExistence type="predicted"/>
<evidence type="ECO:0000313" key="3">
    <source>
        <dbReference type="Proteomes" id="UP000671828"/>
    </source>
</evidence>
<dbReference type="InterPro" id="IPR016084">
    <property type="entry name" value="Haem_Oase-like_multi-hlx"/>
</dbReference>
<dbReference type="Proteomes" id="UP000671828">
    <property type="component" value="Chromosome"/>
</dbReference>
<dbReference type="EMBL" id="CP072788">
    <property type="protein sequence ID" value="QTR03175.1"/>
    <property type="molecule type" value="Genomic_DNA"/>
</dbReference>
<accession>A0A8T8HX73</accession>
<dbReference type="Gene3D" id="1.20.910.10">
    <property type="entry name" value="Heme oxygenase-like"/>
    <property type="match status" value="1"/>
</dbReference>
<organism evidence="2 3">
    <name type="scientific">Saccharothrix algeriensis</name>
    <dbReference type="NCBI Taxonomy" id="173560"/>
    <lineage>
        <taxon>Bacteria</taxon>
        <taxon>Bacillati</taxon>
        <taxon>Actinomycetota</taxon>
        <taxon>Actinomycetes</taxon>
        <taxon>Pseudonocardiales</taxon>
        <taxon>Pseudonocardiaceae</taxon>
        <taxon>Saccharothrix</taxon>
    </lineage>
</organism>
<dbReference type="Proteomes" id="UP001195724">
    <property type="component" value="Unassembled WGS sequence"/>
</dbReference>
<gene>
    <name evidence="2" type="ORF">J7S33_30170</name>
    <name evidence="1" type="ORF">JOE68_005769</name>
</gene>
<keyword evidence="4" id="KW-1185">Reference proteome</keyword>
<evidence type="ECO:0000313" key="1">
    <source>
        <dbReference type="EMBL" id="MBM7814904.1"/>
    </source>
</evidence>
<protein>
    <submittedName>
        <fullName evidence="2">Uncharacterized protein</fullName>
    </submittedName>
</protein>
<sequence>MPNADQLIHRYEALLPVRRQVEDNELLAAARAGRVHPRHLQRLVTAEFLTQEAEIPRYGSLLTRFSHEVPAGFFAFVATKFIGQRRLLADAAAADVGLDPEALRRTDPPQAVMQLNQAVAWVASHAGAAEAAMEVHTDFQLFCPVAAALADALRDLDNVPRSVVAYLDNYREEPAEMKQRLPEVVGFGLAHGEEESRVTRSADEIPDLLSDYWHHIATG</sequence>
<reference evidence="1 4" key="1">
    <citation type="submission" date="2021-01" db="EMBL/GenBank/DDBJ databases">
        <title>Sequencing the genomes of 1000 actinobacteria strains.</title>
        <authorList>
            <person name="Klenk H.-P."/>
        </authorList>
    </citation>
    <scope>NUCLEOTIDE SEQUENCE [LARGE SCALE GENOMIC DNA]</scope>
    <source>
        <strain evidence="1 4">DSM 44581</strain>
    </source>
</reference>